<feature type="transmembrane region" description="Helical" evidence="1">
    <location>
        <begin position="177"/>
        <end position="200"/>
    </location>
</feature>
<evidence type="ECO:0000259" key="2">
    <source>
        <dbReference type="Pfam" id="PF01578"/>
    </source>
</evidence>
<dbReference type="PANTHER" id="PTHR38034">
    <property type="entry name" value="INNER MEMBRANE PROTEIN YPJD"/>
    <property type="match status" value="1"/>
</dbReference>
<protein>
    <recommendedName>
        <fullName evidence="2">Cytochrome c assembly protein domain-containing protein</fullName>
    </recommendedName>
</protein>
<keyword evidence="4" id="KW-1185">Reference proteome</keyword>
<dbReference type="InterPro" id="IPR052372">
    <property type="entry name" value="YpjD/HemX"/>
</dbReference>
<keyword evidence="1" id="KW-0812">Transmembrane</keyword>
<evidence type="ECO:0000313" key="4">
    <source>
        <dbReference type="Proteomes" id="UP000076400"/>
    </source>
</evidence>
<gene>
    <name evidence="3" type="ORF">AUP43_01085</name>
</gene>
<dbReference type="PANTHER" id="PTHR38034:SF1">
    <property type="entry name" value="INNER MEMBRANE PROTEIN YPJD"/>
    <property type="match status" value="1"/>
</dbReference>
<name>A0A154W8M6_9PROT</name>
<dbReference type="AlphaFoldDB" id="A0A154W8M6"/>
<keyword evidence="1" id="KW-1133">Transmembrane helix</keyword>
<dbReference type="Proteomes" id="UP000076400">
    <property type="component" value="Unassembled WGS sequence"/>
</dbReference>
<feature type="transmembrane region" description="Helical" evidence="1">
    <location>
        <begin position="62"/>
        <end position="86"/>
    </location>
</feature>
<dbReference type="GO" id="GO:0020037">
    <property type="term" value="F:heme binding"/>
    <property type="evidence" value="ECO:0007669"/>
    <property type="project" value="InterPro"/>
</dbReference>
<dbReference type="RefSeq" id="WP_067554417.1">
    <property type="nucleotide sequence ID" value="NZ_LPXN01000094.1"/>
</dbReference>
<feature type="transmembrane region" description="Helical" evidence="1">
    <location>
        <begin position="127"/>
        <end position="149"/>
    </location>
</feature>
<comment type="caution">
    <text evidence="3">The sequence shown here is derived from an EMBL/GenBank/DDBJ whole genome shotgun (WGS) entry which is preliminary data.</text>
</comment>
<reference evidence="3 4" key="1">
    <citation type="submission" date="2015-12" db="EMBL/GenBank/DDBJ databases">
        <title>Genome sequence of Oceanibaculum pacificum MCCC 1A02656.</title>
        <authorList>
            <person name="Lu L."/>
            <person name="Lai Q."/>
            <person name="Shao Z."/>
            <person name="Qian P."/>
        </authorList>
    </citation>
    <scope>NUCLEOTIDE SEQUENCE [LARGE SCALE GENOMIC DNA]</scope>
    <source>
        <strain evidence="3 4">MCCC 1A02656</strain>
    </source>
</reference>
<dbReference type="GO" id="GO:0017004">
    <property type="term" value="P:cytochrome complex assembly"/>
    <property type="evidence" value="ECO:0007669"/>
    <property type="project" value="InterPro"/>
</dbReference>
<feature type="transmembrane region" description="Helical" evidence="1">
    <location>
        <begin position="242"/>
        <end position="265"/>
    </location>
</feature>
<organism evidence="3 4">
    <name type="scientific">Oceanibaculum pacificum</name>
    <dbReference type="NCBI Taxonomy" id="580166"/>
    <lineage>
        <taxon>Bacteria</taxon>
        <taxon>Pseudomonadati</taxon>
        <taxon>Pseudomonadota</taxon>
        <taxon>Alphaproteobacteria</taxon>
        <taxon>Rhodospirillales</taxon>
        <taxon>Oceanibaculaceae</taxon>
        <taxon>Oceanibaculum</taxon>
    </lineage>
</organism>
<keyword evidence="1" id="KW-0472">Membrane</keyword>
<dbReference type="GO" id="GO:0005886">
    <property type="term" value="C:plasma membrane"/>
    <property type="evidence" value="ECO:0007669"/>
    <property type="project" value="TreeGrafter"/>
</dbReference>
<evidence type="ECO:0000313" key="3">
    <source>
        <dbReference type="EMBL" id="KZD09884.1"/>
    </source>
</evidence>
<accession>A0A154W8M6</accession>
<proteinExistence type="predicted"/>
<dbReference type="EMBL" id="LPXN01000094">
    <property type="protein sequence ID" value="KZD09884.1"/>
    <property type="molecule type" value="Genomic_DNA"/>
</dbReference>
<dbReference type="OrthoDB" id="7332097at2"/>
<dbReference type="Pfam" id="PF01578">
    <property type="entry name" value="Cytochrom_C_asm"/>
    <property type="match status" value="1"/>
</dbReference>
<evidence type="ECO:0000256" key="1">
    <source>
        <dbReference type="SAM" id="Phobius"/>
    </source>
</evidence>
<feature type="transmembrane region" description="Helical" evidence="1">
    <location>
        <begin position="212"/>
        <end position="230"/>
    </location>
</feature>
<dbReference type="InterPro" id="IPR002541">
    <property type="entry name" value="Cyt_c_assembly"/>
</dbReference>
<dbReference type="STRING" id="580166.AUP43_01085"/>
<feature type="domain" description="Cytochrome c assembly protein" evidence="2">
    <location>
        <begin position="76"/>
        <end position="262"/>
    </location>
</feature>
<feature type="transmembrane region" description="Helical" evidence="1">
    <location>
        <begin position="31"/>
        <end position="50"/>
    </location>
</feature>
<sequence>MPSTLIISLSALISLLPALAIPFTRSPARDWLFWLLLAPAVIGPLGWVAVEMGGRWHTDLSGALWVTVAASMALFALISATTVAGWRMLPLLLPYLLLLGILATVLQEPATDGLLGTAPSAWTQSHILLAVFAYGLLTLSAVAALAVFLQERGLKRKRPTRLTRLLPAVAEGERLQITLLTSAEILLGLGVATGMAVTFFETGSLMSLDHKSVLSVLTFLLLGVLLFAHFRTGLRGRLATRLVLVAFLLLTLAYPGVKFVTGVLAG</sequence>